<dbReference type="SMART" id="SM00028">
    <property type="entry name" value="TPR"/>
    <property type="match status" value="3"/>
</dbReference>
<feature type="compositionally biased region" description="Basic and acidic residues" evidence="4">
    <location>
        <begin position="632"/>
        <end position="660"/>
    </location>
</feature>
<dbReference type="Proteomes" id="UP001165080">
    <property type="component" value="Unassembled WGS sequence"/>
</dbReference>
<evidence type="ECO:0000313" key="6">
    <source>
        <dbReference type="Proteomes" id="UP001165080"/>
    </source>
</evidence>
<protein>
    <submittedName>
        <fullName evidence="5">Uncharacterized protein</fullName>
    </submittedName>
</protein>
<comment type="caution">
    <text evidence="5">The sequence shown here is derived from an EMBL/GenBank/DDBJ whole genome shotgun (WGS) entry which is preliminary data.</text>
</comment>
<keyword evidence="1" id="KW-0677">Repeat</keyword>
<dbReference type="Gene3D" id="1.25.40.1010">
    <property type="match status" value="1"/>
</dbReference>
<dbReference type="Pfam" id="PF13181">
    <property type="entry name" value="TPR_8"/>
    <property type="match status" value="1"/>
</dbReference>
<dbReference type="InterPro" id="IPR019734">
    <property type="entry name" value="TPR_rpt"/>
</dbReference>
<evidence type="ECO:0000256" key="2">
    <source>
        <dbReference type="ARBA" id="ARBA00022803"/>
    </source>
</evidence>
<dbReference type="PANTHER" id="PTHR22767">
    <property type="entry name" value="N-TERMINAL ACETYLTRANSFERASE-RELATED"/>
    <property type="match status" value="1"/>
</dbReference>
<dbReference type="PANTHER" id="PTHR22767:SF2">
    <property type="entry name" value="N(ALPHA)-ACETYLTRANSFERASE 15_16, ISOFORM A"/>
    <property type="match status" value="1"/>
</dbReference>
<evidence type="ECO:0000256" key="1">
    <source>
        <dbReference type="ARBA" id="ARBA00022737"/>
    </source>
</evidence>
<dbReference type="InterPro" id="IPR021183">
    <property type="entry name" value="NatA_aux_su"/>
</dbReference>
<dbReference type="PROSITE" id="PS50005">
    <property type="entry name" value="TPR"/>
    <property type="match status" value="3"/>
</dbReference>
<dbReference type="GO" id="GO:0005737">
    <property type="term" value="C:cytoplasm"/>
    <property type="evidence" value="ECO:0007669"/>
    <property type="project" value="TreeGrafter"/>
</dbReference>
<proteinExistence type="predicted"/>
<reference evidence="5 6" key="1">
    <citation type="journal article" date="2023" name="Commun. Biol.">
        <title>Reorganization of the ancestral sex-determining regions during the evolution of trioecy in Pleodorina starrii.</title>
        <authorList>
            <person name="Takahashi K."/>
            <person name="Suzuki S."/>
            <person name="Kawai-Toyooka H."/>
            <person name="Yamamoto K."/>
            <person name="Hamaji T."/>
            <person name="Ootsuki R."/>
            <person name="Yamaguchi H."/>
            <person name="Kawachi M."/>
            <person name="Higashiyama T."/>
            <person name="Nozaki H."/>
        </authorList>
    </citation>
    <scope>NUCLEOTIDE SEQUENCE [LARGE SCALE GENOMIC DNA]</scope>
    <source>
        <strain evidence="5 6">NIES-4479</strain>
    </source>
</reference>
<organism evidence="5 6">
    <name type="scientific">Pleodorina starrii</name>
    <dbReference type="NCBI Taxonomy" id="330485"/>
    <lineage>
        <taxon>Eukaryota</taxon>
        <taxon>Viridiplantae</taxon>
        <taxon>Chlorophyta</taxon>
        <taxon>core chlorophytes</taxon>
        <taxon>Chlorophyceae</taxon>
        <taxon>CS clade</taxon>
        <taxon>Chlamydomonadales</taxon>
        <taxon>Volvocaceae</taxon>
        <taxon>Pleodorina</taxon>
    </lineage>
</organism>
<dbReference type="Gene3D" id="1.25.40.1040">
    <property type="match status" value="1"/>
</dbReference>
<sequence length="912" mass="100174">MASGGAQPTQPLPSKEAGLFKQVLRFHESKQYKKAIKTADQILKKFPEHGETLAMKGLCLRNLAPDSEKEKKEEAYELVRKGVKCDLKSHVCWHVYGLLYRQDREYKEAIKCYLNALRIDKENVQILRDLALLQIQMRDLQGFVDTRHQLLTLKPSNRSHWITFAVAHHMNGAHELAVQVLQQFERTLDEVPASEAYEHSEMLLYAASVMAEGGKPEEALAYLDKRKDKIKDRSGLAEMQARLLMRVGRKEEAAAVYRRLLAVNPNNYKLHDGLRAALGLVPTAESGGVLSEEQRAALTALYDEMQVQFPGNSACRRIPLDFKVGEAFKAAADAYLRIGLTRGVPSLYVDTRPLLADPAKSDAVQQLVESYRDSLRKSGAYPPLTGAASDAPPPAPESPQTLVWVLLYLARFYDRQGRWQEALALIDEALEHTPTLIELYVAKAKILKHAGDLEGAAHIAETSRRMDLQDRFLNSMAVKALLAAGHCAAAERTAALFTRDGEQGANSLYDMQHMWYEVAAGRAHTGRGPQGAGPALKKFTAVVQHFTDIHDDQFDFHSYCVRKGTLRSYVAMLNMMDLLYGHKFYSRAAGGAIRVYLQLHDKPLGAANGADEEAQLAAMSPEERKKYKLAKKKEEKEKARRTAEEKEREEREKREREKAAAQKGGKKGNAAAIKREPDPDPDGAKLAATPDPLGEASKLVEMLVRHAGDRLASHVLAAEVALRKGRLVVALGAVRKAAAVAEGGVAHPDVHGLVVRLALAVQNSPPEHAVVRSVVDAGLTALLGGSSPAHFAETWRAAHGGASLAHRLAAGKTMVLLGAAGGVEQQQVATTAAVAHVMAEDLSSKPHDHAQCVEVHQLLGNEWGDRQAAARWQAACATAFPHSRYFGGARLMALSPVYDFNSMREAFGKLSF</sequence>
<evidence type="ECO:0000256" key="4">
    <source>
        <dbReference type="SAM" id="MobiDB-lite"/>
    </source>
</evidence>
<dbReference type="OrthoDB" id="10263032at2759"/>
<gene>
    <name evidence="5" type="primary">PLEST001254</name>
    <name evidence="5" type="ORF">PLESTB_000952500</name>
</gene>
<evidence type="ECO:0000256" key="3">
    <source>
        <dbReference type="PROSITE-ProRule" id="PRU00339"/>
    </source>
</evidence>
<dbReference type="SUPFAM" id="SSF48452">
    <property type="entry name" value="TPR-like"/>
    <property type="match status" value="1"/>
</dbReference>
<accession>A0A9W6BMW6</accession>
<dbReference type="InterPro" id="IPR011990">
    <property type="entry name" value="TPR-like_helical_dom_sf"/>
</dbReference>
<keyword evidence="2 3" id="KW-0802">TPR repeat</keyword>
<feature type="repeat" description="TPR" evidence="3">
    <location>
        <begin position="90"/>
        <end position="123"/>
    </location>
</feature>
<dbReference type="EMBL" id="BRXU01000012">
    <property type="protein sequence ID" value="GLC55181.1"/>
    <property type="molecule type" value="Genomic_DNA"/>
</dbReference>
<feature type="region of interest" description="Disordered" evidence="4">
    <location>
        <begin position="613"/>
        <end position="690"/>
    </location>
</feature>
<dbReference type="AlphaFoldDB" id="A0A9W6BMW6"/>
<feature type="repeat" description="TPR" evidence="3">
    <location>
        <begin position="403"/>
        <end position="436"/>
    </location>
</feature>
<evidence type="ECO:0000313" key="5">
    <source>
        <dbReference type="EMBL" id="GLC55181.1"/>
    </source>
</evidence>
<dbReference type="Pfam" id="PF12569">
    <property type="entry name" value="NatA_aux_su"/>
    <property type="match status" value="1"/>
</dbReference>
<name>A0A9W6BMW6_9CHLO</name>
<feature type="repeat" description="TPR" evidence="3">
    <location>
        <begin position="234"/>
        <end position="267"/>
    </location>
</feature>
<dbReference type="PIRSF" id="PIRSF000422">
    <property type="entry name" value="N-terminal-AcTrfase-A_aux_su"/>
    <property type="match status" value="1"/>
</dbReference>
<dbReference type="FunFam" id="1.25.40.1040:FF:000003">
    <property type="entry name" value="N-terminal acetyltransferase A, auxiliary subunit"/>
    <property type="match status" value="1"/>
</dbReference>
<keyword evidence="6" id="KW-1185">Reference proteome</keyword>